<proteinExistence type="predicted"/>
<evidence type="ECO:0000256" key="1">
    <source>
        <dbReference type="SAM" id="MobiDB-lite"/>
    </source>
</evidence>
<name>A0A6A5T6K2_9PLEO</name>
<accession>A0A6A5T6K2</accession>
<dbReference type="EMBL" id="ML976015">
    <property type="protein sequence ID" value="KAF1944697.1"/>
    <property type="molecule type" value="Genomic_DNA"/>
</dbReference>
<keyword evidence="3" id="KW-1185">Reference proteome</keyword>
<evidence type="ECO:0000313" key="2">
    <source>
        <dbReference type="EMBL" id="KAF1944697.1"/>
    </source>
</evidence>
<gene>
    <name evidence="2" type="ORF">EJ02DRAFT_420255</name>
</gene>
<feature type="region of interest" description="Disordered" evidence="1">
    <location>
        <begin position="1"/>
        <end position="24"/>
    </location>
</feature>
<dbReference type="OrthoDB" id="3691810at2759"/>
<sequence>MANNTPKASLEKDSSPPTGVIGRPLPETSTVAIAQVYSKPTDPEANSLLTIAPEIRNQIYEYSLLQPELSALRKQFMQVELNIQCYPARVIYRASNEELQIVGPSIIETVKIARLRQLVGKMDLDILKTGIGCLFKIPDLEWHDRPRMVRQTSNGTADLEWHGRPRMAQQGTGWSRGPSHVSV</sequence>
<reference evidence="2" key="1">
    <citation type="journal article" date="2020" name="Stud. Mycol.">
        <title>101 Dothideomycetes genomes: a test case for predicting lifestyles and emergence of pathogens.</title>
        <authorList>
            <person name="Haridas S."/>
            <person name="Albert R."/>
            <person name="Binder M."/>
            <person name="Bloem J."/>
            <person name="Labutti K."/>
            <person name="Salamov A."/>
            <person name="Andreopoulos B."/>
            <person name="Baker S."/>
            <person name="Barry K."/>
            <person name="Bills G."/>
            <person name="Bluhm B."/>
            <person name="Cannon C."/>
            <person name="Castanera R."/>
            <person name="Culley D."/>
            <person name="Daum C."/>
            <person name="Ezra D."/>
            <person name="Gonzalez J."/>
            <person name="Henrissat B."/>
            <person name="Kuo A."/>
            <person name="Liang C."/>
            <person name="Lipzen A."/>
            <person name="Lutzoni F."/>
            <person name="Magnuson J."/>
            <person name="Mondo S."/>
            <person name="Nolan M."/>
            <person name="Ohm R."/>
            <person name="Pangilinan J."/>
            <person name="Park H.-J."/>
            <person name="Ramirez L."/>
            <person name="Alfaro M."/>
            <person name="Sun H."/>
            <person name="Tritt A."/>
            <person name="Yoshinaga Y."/>
            <person name="Zwiers L.-H."/>
            <person name="Turgeon B."/>
            <person name="Goodwin S."/>
            <person name="Spatafora J."/>
            <person name="Crous P."/>
            <person name="Grigoriev I."/>
        </authorList>
    </citation>
    <scope>NUCLEOTIDE SEQUENCE</scope>
    <source>
        <strain evidence="2">CBS 161.51</strain>
    </source>
</reference>
<dbReference type="Proteomes" id="UP000800038">
    <property type="component" value="Unassembled WGS sequence"/>
</dbReference>
<dbReference type="AlphaFoldDB" id="A0A6A5T6K2"/>
<organism evidence="2 3">
    <name type="scientific">Clathrospora elynae</name>
    <dbReference type="NCBI Taxonomy" id="706981"/>
    <lineage>
        <taxon>Eukaryota</taxon>
        <taxon>Fungi</taxon>
        <taxon>Dikarya</taxon>
        <taxon>Ascomycota</taxon>
        <taxon>Pezizomycotina</taxon>
        <taxon>Dothideomycetes</taxon>
        <taxon>Pleosporomycetidae</taxon>
        <taxon>Pleosporales</taxon>
        <taxon>Diademaceae</taxon>
        <taxon>Clathrospora</taxon>
    </lineage>
</organism>
<evidence type="ECO:0000313" key="3">
    <source>
        <dbReference type="Proteomes" id="UP000800038"/>
    </source>
</evidence>
<protein>
    <submittedName>
        <fullName evidence="2">Uncharacterized protein</fullName>
    </submittedName>
</protein>